<keyword evidence="7 8" id="KW-0624">Polysaccharide degradation</keyword>
<sequence length="608" mass="67062">MHAHNAWGGSFDVSVDSATDDDRSRNMDFDRASLQRLEETHQSWLLGPADKKKKDQQVDLGCMVCSKKLLKKIGLAVLAGLVLIGIIVMIVKLVPRHHPPPPPEDSYTKALHKVLMFFNAQKSGKLTKSNNVAWRASSALRDGEPTTDLSGGYYDAGDNIKFGFPGAFAMTILSWSAIEYRDKYESIGELSHVRELIKWGTDYILKTFNKSADSISQVYAQVGVGSGTDNNDHTCWERPEDMDYDRPALTCGSCSDLAAEMAAALAAASVVFKDDRKYSETLVHGAKVLFDFARGPRSRYSASVPDAEQFYNSTGYWDEYVWGSAWLYFATGNSIYLLLSTNRELAKHADGIDTSLDNRVFSWDNKLPGAQLVLTRLRLMMNPGFPYEDVLNLFNNQTDMAMCSYLPQFKAFNVTKGGLVQLNRGRPQPLQYNAAAAFLAALYADYLVATDIPGWNCGPTFLRTKALRDFARSQIDYILGDNPNKMSYVVGYSTRYPTHVHHRGASIPSNVGSGGCTTALRYRDTRSPNPHVLVGAMVAGPDTLDRFADVRTNFNYTEPTLVGNAFLTAALIALSGGDARGHLDTNTLFSAIPPLFPPAPPPPAPWKP</sequence>
<dbReference type="SUPFAM" id="SSF48208">
    <property type="entry name" value="Six-hairpin glycosidases"/>
    <property type="match status" value="1"/>
</dbReference>
<dbReference type="GO" id="GO:0008810">
    <property type="term" value="F:cellulase activity"/>
    <property type="evidence" value="ECO:0007669"/>
    <property type="project" value="UniProtKB-EC"/>
</dbReference>
<evidence type="ECO:0000256" key="7">
    <source>
        <dbReference type="ARBA" id="ARBA00023326"/>
    </source>
</evidence>
<evidence type="ECO:0000256" key="1">
    <source>
        <dbReference type="ARBA" id="ARBA00000966"/>
    </source>
</evidence>
<evidence type="ECO:0000256" key="6">
    <source>
        <dbReference type="ARBA" id="ARBA00023295"/>
    </source>
</evidence>
<dbReference type="EMBL" id="CM035406">
    <property type="protein sequence ID" value="KAH7447328.1"/>
    <property type="molecule type" value="Genomic_DNA"/>
</dbReference>
<feature type="active site" evidence="9">
    <location>
        <position position="558"/>
    </location>
</feature>
<dbReference type="InterPro" id="IPR018221">
    <property type="entry name" value="Glyco_hydro_9_His_AS"/>
</dbReference>
<dbReference type="Pfam" id="PF00759">
    <property type="entry name" value="Glyco_hydro_9"/>
    <property type="match status" value="1"/>
</dbReference>
<keyword evidence="5 8" id="KW-0119">Carbohydrate metabolism</keyword>
<evidence type="ECO:0000256" key="2">
    <source>
        <dbReference type="ARBA" id="ARBA00007072"/>
    </source>
</evidence>
<dbReference type="OrthoDB" id="10257085at2759"/>
<dbReference type="PROSITE" id="PS00698">
    <property type="entry name" value="GH9_3"/>
    <property type="match status" value="1"/>
</dbReference>
<dbReference type="OMA" id="HSAIMIF"/>
<gene>
    <name evidence="13" type="ORF">KP509_01G101500</name>
</gene>
<comment type="catalytic activity">
    <reaction evidence="1 10">
        <text>Endohydrolysis of (1-&gt;4)-beta-D-glucosidic linkages in cellulose, lichenin and cereal beta-D-glucans.</text>
        <dbReference type="EC" id="3.2.1.4"/>
    </reaction>
</comment>
<feature type="active site" evidence="9">
    <location>
        <position position="549"/>
    </location>
</feature>
<feature type="active site" evidence="8">
    <location>
        <position position="501"/>
    </location>
</feature>
<keyword evidence="11" id="KW-0812">Transmembrane</keyword>
<keyword evidence="11" id="KW-0472">Membrane</keyword>
<evidence type="ECO:0000256" key="4">
    <source>
        <dbReference type="ARBA" id="ARBA00023001"/>
    </source>
</evidence>
<keyword evidence="3 8" id="KW-0378">Hydrolase</keyword>
<organism evidence="13 14">
    <name type="scientific">Ceratopteris richardii</name>
    <name type="common">Triangle waterfern</name>
    <dbReference type="NCBI Taxonomy" id="49495"/>
    <lineage>
        <taxon>Eukaryota</taxon>
        <taxon>Viridiplantae</taxon>
        <taxon>Streptophyta</taxon>
        <taxon>Embryophyta</taxon>
        <taxon>Tracheophyta</taxon>
        <taxon>Polypodiopsida</taxon>
        <taxon>Polypodiidae</taxon>
        <taxon>Polypodiales</taxon>
        <taxon>Pteridineae</taxon>
        <taxon>Pteridaceae</taxon>
        <taxon>Parkerioideae</taxon>
        <taxon>Ceratopteris</taxon>
    </lineage>
</organism>
<name>A0A8T2VNP1_CERRI</name>
<evidence type="ECO:0000313" key="13">
    <source>
        <dbReference type="EMBL" id="KAH7447326.1"/>
    </source>
</evidence>
<dbReference type="GO" id="GO:0030245">
    <property type="term" value="P:cellulose catabolic process"/>
    <property type="evidence" value="ECO:0007669"/>
    <property type="project" value="UniProtKB-KW"/>
</dbReference>
<protein>
    <recommendedName>
        <fullName evidence="10">Endoglucanase</fullName>
        <ecNumber evidence="10">3.2.1.4</ecNumber>
    </recommendedName>
</protein>
<dbReference type="Proteomes" id="UP000825935">
    <property type="component" value="Chromosome 1"/>
</dbReference>
<dbReference type="InterPro" id="IPR001701">
    <property type="entry name" value="Glyco_hydro_9"/>
</dbReference>
<feature type="domain" description="Glycoside hydrolase family 9" evidence="12">
    <location>
        <begin position="107"/>
        <end position="571"/>
    </location>
</feature>
<keyword evidence="11" id="KW-1133">Transmembrane helix</keyword>
<feature type="transmembrane region" description="Helical" evidence="11">
    <location>
        <begin position="73"/>
        <end position="94"/>
    </location>
</feature>
<dbReference type="AlphaFoldDB" id="A0A8T2VNP1"/>
<proteinExistence type="inferred from homology"/>
<evidence type="ECO:0000259" key="12">
    <source>
        <dbReference type="Pfam" id="PF00759"/>
    </source>
</evidence>
<evidence type="ECO:0000256" key="5">
    <source>
        <dbReference type="ARBA" id="ARBA00023277"/>
    </source>
</evidence>
<evidence type="ECO:0000256" key="3">
    <source>
        <dbReference type="ARBA" id="ARBA00022801"/>
    </source>
</evidence>
<evidence type="ECO:0000256" key="8">
    <source>
        <dbReference type="PROSITE-ProRule" id="PRU10059"/>
    </source>
</evidence>
<dbReference type="PANTHER" id="PTHR22298">
    <property type="entry name" value="ENDO-1,4-BETA-GLUCANASE"/>
    <property type="match status" value="1"/>
</dbReference>
<dbReference type="EMBL" id="CM035406">
    <property type="protein sequence ID" value="KAH7447326.1"/>
    <property type="molecule type" value="Genomic_DNA"/>
</dbReference>
<dbReference type="InterPro" id="IPR012341">
    <property type="entry name" value="6hp_glycosidase-like_sf"/>
</dbReference>
<comment type="caution">
    <text evidence="13">The sequence shown here is derived from an EMBL/GenBank/DDBJ whole genome shotgun (WGS) entry which is preliminary data.</text>
</comment>
<dbReference type="EC" id="3.2.1.4" evidence="10"/>
<evidence type="ECO:0000313" key="14">
    <source>
        <dbReference type="Proteomes" id="UP000825935"/>
    </source>
</evidence>
<keyword evidence="6 8" id="KW-0326">Glycosidase</keyword>
<dbReference type="InterPro" id="IPR008928">
    <property type="entry name" value="6-hairpin_glycosidase_sf"/>
</dbReference>
<accession>A0A8T2VNP1</accession>
<dbReference type="EMBL" id="CM035406">
    <property type="protein sequence ID" value="KAH7447327.1"/>
    <property type="molecule type" value="Genomic_DNA"/>
</dbReference>
<keyword evidence="14" id="KW-1185">Reference proteome</keyword>
<dbReference type="InterPro" id="IPR033126">
    <property type="entry name" value="Glyco_hydro_9_Asp/Glu_AS"/>
</dbReference>
<evidence type="ECO:0000256" key="11">
    <source>
        <dbReference type="SAM" id="Phobius"/>
    </source>
</evidence>
<dbReference type="FunFam" id="1.50.10.10:FF:000020">
    <property type="entry name" value="Endoglucanase"/>
    <property type="match status" value="1"/>
</dbReference>
<comment type="similarity">
    <text evidence="2 8 10">Belongs to the glycosyl hydrolase 9 (cellulase E) family.</text>
</comment>
<dbReference type="Gene3D" id="1.50.10.10">
    <property type="match status" value="1"/>
</dbReference>
<dbReference type="PROSITE" id="PS00592">
    <property type="entry name" value="GH9_2"/>
    <property type="match status" value="1"/>
</dbReference>
<keyword evidence="4 10" id="KW-0136">Cellulose degradation</keyword>
<evidence type="ECO:0000256" key="9">
    <source>
        <dbReference type="PROSITE-ProRule" id="PRU10060"/>
    </source>
</evidence>
<evidence type="ECO:0000256" key="10">
    <source>
        <dbReference type="RuleBase" id="RU361166"/>
    </source>
</evidence>
<reference evidence="13" key="1">
    <citation type="submission" date="2021-08" db="EMBL/GenBank/DDBJ databases">
        <title>WGS assembly of Ceratopteris richardii.</title>
        <authorList>
            <person name="Marchant D.B."/>
            <person name="Chen G."/>
            <person name="Jenkins J."/>
            <person name="Shu S."/>
            <person name="Leebens-Mack J."/>
            <person name="Grimwood J."/>
            <person name="Schmutz J."/>
            <person name="Soltis P."/>
            <person name="Soltis D."/>
            <person name="Chen Z.-H."/>
        </authorList>
    </citation>
    <scope>NUCLEOTIDE SEQUENCE</scope>
    <source>
        <strain evidence="13">Whitten #5841</strain>
        <tissue evidence="13">Leaf</tissue>
    </source>
</reference>